<sequence length="67" mass="7533">MPWDAWALLSIIMVCTAITARTAWDSYQLGRESRRDTLRLSLTGGGHLDIPCPPGHPTGRHRPRPIR</sequence>
<keyword evidence="4" id="KW-1185">Reference proteome</keyword>
<dbReference type="AlphaFoldDB" id="A0A6I3L9R9"/>
<evidence type="ECO:0000256" key="2">
    <source>
        <dbReference type="SAM" id="Phobius"/>
    </source>
</evidence>
<dbReference type="EMBL" id="WMBB01000030">
    <property type="protein sequence ID" value="MTE17534.1"/>
    <property type="molecule type" value="Genomic_DNA"/>
</dbReference>
<keyword evidence="2" id="KW-0472">Membrane</keyword>
<dbReference type="Proteomes" id="UP000432464">
    <property type="component" value="Unassembled WGS sequence"/>
</dbReference>
<accession>A0A6I3L9R9</accession>
<gene>
    <name evidence="3" type="ORF">GLP40_32965</name>
</gene>
<feature type="compositionally biased region" description="Basic residues" evidence="1">
    <location>
        <begin position="58"/>
        <end position="67"/>
    </location>
</feature>
<proteinExistence type="predicted"/>
<feature type="region of interest" description="Disordered" evidence="1">
    <location>
        <begin position="45"/>
        <end position="67"/>
    </location>
</feature>
<feature type="transmembrane region" description="Helical" evidence="2">
    <location>
        <begin position="6"/>
        <end position="24"/>
    </location>
</feature>
<evidence type="ECO:0000313" key="4">
    <source>
        <dbReference type="Proteomes" id="UP000432464"/>
    </source>
</evidence>
<protein>
    <submittedName>
        <fullName evidence="3">Uncharacterized protein</fullName>
    </submittedName>
</protein>
<organism evidence="3 4">
    <name type="scientific">Nocardia aurantiaca</name>
    <dbReference type="NCBI Taxonomy" id="2675850"/>
    <lineage>
        <taxon>Bacteria</taxon>
        <taxon>Bacillati</taxon>
        <taxon>Actinomycetota</taxon>
        <taxon>Actinomycetes</taxon>
        <taxon>Mycobacteriales</taxon>
        <taxon>Nocardiaceae</taxon>
        <taxon>Nocardia</taxon>
    </lineage>
</organism>
<name>A0A6I3L9R9_9NOCA</name>
<evidence type="ECO:0000313" key="3">
    <source>
        <dbReference type="EMBL" id="MTE17534.1"/>
    </source>
</evidence>
<reference evidence="3 4" key="1">
    <citation type="submission" date="2019-11" db="EMBL/GenBank/DDBJ databases">
        <title>Nocardia sp. nov. CT2-14 isolated from soil.</title>
        <authorList>
            <person name="Kanchanasin P."/>
            <person name="Tanasupawat S."/>
            <person name="Yuki M."/>
            <person name="Kudo T."/>
        </authorList>
    </citation>
    <scope>NUCLEOTIDE SEQUENCE [LARGE SCALE GENOMIC DNA]</scope>
    <source>
        <strain evidence="3 4">CT2-14</strain>
    </source>
</reference>
<keyword evidence="2" id="KW-1133">Transmembrane helix</keyword>
<comment type="caution">
    <text evidence="3">The sequence shown here is derived from an EMBL/GenBank/DDBJ whole genome shotgun (WGS) entry which is preliminary data.</text>
</comment>
<dbReference type="RefSeq" id="WP_154791947.1">
    <property type="nucleotide sequence ID" value="NZ_WMBB01000030.1"/>
</dbReference>
<evidence type="ECO:0000256" key="1">
    <source>
        <dbReference type="SAM" id="MobiDB-lite"/>
    </source>
</evidence>
<keyword evidence="2" id="KW-0812">Transmembrane</keyword>